<dbReference type="Proteomes" id="UP000252698">
    <property type="component" value="Chromosome"/>
</dbReference>
<feature type="region of interest" description="Disordered" evidence="1">
    <location>
        <begin position="1"/>
        <end position="22"/>
    </location>
</feature>
<accession>A0A2Z5JMS6</accession>
<evidence type="ECO:0000313" key="3">
    <source>
        <dbReference type="Proteomes" id="UP000252698"/>
    </source>
</evidence>
<organism evidence="2 3">
    <name type="scientific">Streptomyces atratus</name>
    <dbReference type="NCBI Taxonomy" id="1893"/>
    <lineage>
        <taxon>Bacteria</taxon>
        <taxon>Bacillati</taxon>
        <taxon>Actinomycetota</taxon>
        <taxon>Actinomycetes</taxon>
        <taxon>Kitasatosporales</taxon>
        <taxon>Streptomycetaceae</taxon>
        <taxon>Streptomyces</taxon>
    </lineage>
</organism>
<feature type="compositionally biased region" description="Basic and acidic residues" evidence="1">
    <location>
        <begin position="1"/>
        <end position="12"/>
    </location>
</feature>
<sequence length="84" mass="9308">MFTASEKHRTISERPATCPPCRDGDDFRAALPVHLSLLRDALADSTGRYQGTSREGQAERRHVAPTQLTLSQWVSRTAKIGDQS</sequence>
<dbReference type="AlphaFoldDB" id="A0A2Z5JMS6"/>
<dbReference type="RefSeq" id="WP_114248171.1">
    <property type="nucleotide sequence ID" value="NZ_BMRN01000022.1"/>
</dbReference>
<evidence type="ECO:0000313" key="2">
    <source>
        <dbReference type="EMBL" id="AXE81766.1"/>
    </source>
</evidence>
<reference evidence="2 3" key="1">
    <citation type="journal article" date="2018" name="Front. Microbiol.">
        <title>Genome Sequencing of Streptomyces atratus SCSIOZH16 and Activation Production of Nocardamine via Metabolic Engineering.</title>
        <authorList>
            <person name="Li Y."/>
            <person name="Zhang C."/>
            <person name="Liu C."/>
            <person name="Ju J."/>
            <person name="Ma J."/>
        </authorList>
    </citation>
    <scope>NUCLEOTIDE SEQUENCE [LARGE SCALE GENOMIC DNA]</scope>
    <source>
        <strain evidence="2 3">SCSIO_ZH16</strain>
    </source>
</reference>
<evidence type="ECO:0000256" key="1">
    <source>
        <dbReference type="SAM" id="MobiDB-lite"/>
    </source>
</evidence>
<gene>
    <name evidence="2" type="ORF">C5746_37960</name>
</gene>
<proteinExistence type="predicted"/>
<protein>
    <submittedName>
        <fullName evidence="2">Uncharacterized protein</fullName>
    </submittedName>
</protein>
<dbReference type="EMBL" id="CP027306">
    <property type="protein sequence ID" value="AXE81766.1"/>
    <property type="molecule type" value="Genomic_DNA"/>
</dbReference>
<name>A0A2Z5JMS6_STRAR</name>
<dbReference type="GeneID" id="95524106"/>
<feature type="region of interest" description="Disordered" evidence="1">
    <location>
        <begin position="44"/>
        <end position="63"/>
    </location>
</feature>
<dbReference type="KEGG" id="sata:C5746_37960"/>